<keyword evidence="2" id="KW-0812">Transmembrane</keyword>
<gene>
    <name evidence="3" type="ORF">WKW80_20685</name>
</gene>
<feature type="compositionally biased region" description="Polar residues" evidence="1">
    <location>
        <begin position="212"/>
        <end position="221"/>
    </location>
</feature>
<comment type="caution">
    <text evidence="3">The sequence shown here is derived from an EMBL/GenBank/DDBJ whole genome shotgun (WGS) entry which is preliminary data.</text>
</comment>
<evidence type="ECO:0000256" key="1">
    <source>
        <dbReference type="SAM" id="MobiDB-lite"/>
    </source>
</evidence>
<protein>
    <recommendedName>
        <fullName evidence="5">Zinc ribbon domain-containing protein</fullName>
    </recommendedName>
</protein>
<dbReference type="Proteomes" id="UP001363010">
    <property type="component" value="Unassembled WGS sequence"/>
</dbReference>
<reference evidence="3 4" key="1">
    <citation type="submission" date="2024-03" db="EMBL/GenBank/DDBJ databases">
        <title>Novel species of the genus Variovorax.</title>
        <authorList>
            <person name="Liu Q."/>
            <person name="Xin Y.-H."/>
        </authorList>
    </citation>
    <scope>NUCLEOTIDE SEQUENCE [LARGE SCALE GENOMIC DNA]</scope>
    <source>
        <strain evidence="3 4">KACC 18501</strain>
    </source>
</reference>
<feature type="compositionally biased region" description="Low complexity" evidence="1">
    <location>
        <begin position="129"/>
        <end position="139"/>
    </location>
</feature>
<keyword evidence="4" id="KW-1185">Reference proteome</keyword>
<feature type="region of interest" description="Disordered" evidence="1">
    <location>
        <begin position="129"/>
        <end position="293"/>
    </location>
</feature>
<feature type="compositionally biased region" description="Low complexity" evidence="1">
    <location>
        <begin position="157"/>
        <end position="187"/>
    </location>
</feature>
<feature type="compositionally biased region" description="Basic and acidic residues" evidence="1">
    <location>
        <begin position="188"/>
        <end position="198"/>
    </location>
</feature>
<accession>A0ABU8W2Y4</accession>
<proteinExistence type="predicted"/>
<evidence type="ECO:0000313" key="3">
    <source>
        <dbReference type="EMBL" id="MEJ8824425.1"/>
    </source>
</evidence>
<organism evidence="3 4">
    <name type="scientific">Variovorax humicola</name>
    <dbReference type="NCBI Taxonomy" id="1769758"/>
    <lineage>
        <taxon>Bacteria</taxon>
        <taxon>Pseudomonadati</taxon>
        <taxon>Pseudomonadota</taxon>
        <taxon>Betaproteobacteria</taxon>
        <taxon>Burkholderiales</taxon>
        <taxon>Comamonadaceae</taxon>
        <taxon>Variovorax</taxon>
    </lineage>
</organism>
<sequence>MTMTTACGVCGKPNRQNAKFCVRCAARIGVEPLGQSMFGAAAAGPNADAPHDAAFDASRAAHLRSADAREPVVFWVRAGIAGLVLLIGFVAWCLYILTVNKAVPPSPISTTSVPLAPAATAEPKSLVEVPPVAQPVAQPRAPPRIATSEPRPPATQPPAATQPPSSLPTTAPSSARAALNLTGAPEARAADAPRDYARSRPRKTAAPPADSAPSNFTWNEPSQPPARTSMPDYKDSGPPIIQGPGPRYASSPPLPEVPPRNSLAPAQAADSGPPIAPGPGPRYDYSTPGALPR</sequence>
<dbReference type="EMBL" id="JBBKZV010000013">
    <property type="protein sequence ID" value="MEJ8824425.1"/>
    <property type="molecule type" value="Genomic_DNA"/>
</dbReference>
<feature type="transmembrane region" description="Helical" evidence="2">
    <location>
        <begin position="74"/>
        <end position="97"/>
    </location>
</feature>
<evidence type="ECO:0000313" key="4">
    <source>
        <dbReference type="Proteomes" id="UP001363010"/>
    </source>
</evidence>
<keyword evidence="2" id="KW-0472">Membrane</keyword>
<dbReference type="RefSeq" id="WP_340365449.1">
    <property type="nucleotide sequence ID" value="NZ_JBBKZV010000013.1"/>
</dbReference>
<keyword evidence="2" id="KW-1133">Transmembrane helix</keyword>
<evidence type="ECO:0000256" key="2">
    <source>
        <dbReference type="SAM" id="Phobius"/>
    </source>
</evidence>
<name>A0ABU8W2Y4_9BURK</name>
<evidence type="ECO:0008006" key="5">
    <source>
        <dbReference type="Google" id="ProtNLM"/>
    </source>
</evidence>